<proteinExistence type="predicted"/>
<dbReference type="GO" id="GO:0005886">
    <property type="term" value="C:plasma membrane"/>
    <property type="evidence" value="ECO:0007669"/>
    <property type="project" value="UniProtKB-SubCell"/>
</dbReference>
<feature type="transmembrane region" description="Helical" evidence="6">
    <location>
        <begin position="88"/>
        <end position="112"/>
    </location>
</feature>
<feature type="transmembrane region" description="Helical" evidence="6">
    <location>
        <begin position="249"/>
        <end position="267"/>
    </location>
</feature>
<organism evidence="7 8">
    <name type="scientific">Desulfosarcina widdelii</name>
    <dbReference type="NCBI Taxonomy" id="947919"/>
    <lineage>
        <taxon>Bacteria</taxon>
        <taxon>Pseudomonadati</taxon>
        <taxon>Thermodesulfobacteriota</taxon>
        <taxon>Desulfobacteria</taxon>
        <taxon>Desulfobacterales</taxon>
        <taxon>Desulfosarcinaceae</taxon>
        <taxon>Desulfosarcina</taxon>
    </lineage>
</organism>
<dbReference type="PANTHER" id="PTHR30482:SF10">
    <property type="entry name" value="HIGH-AFFINITY BRANCHED-CHAIN AMINO ACID TRANSPORT PROTEIN BRAE"/>
    <property type="match status" value="1"/>
</dbReference>
<keyword evidence="4 6" id="KW-1133">Transmembrane helix</keyword>
<dbReference type="CDD" id="cd06581">
    <property type="entry name" value="TM_PBP1_LivM_like"/>
    <property type="match status" value="1"/>
</dbReference>
<keyword evidence="3 6" id="KW-0812">Transmembrane</keyword>
<feature type="transmembrane region" description="Helical" evidence="6">
    <location>
        <begin position="124"/>
        <end position="145"/>
    </location>
</feature>
<dbReference type="EMBL" id="AP021875">
    <property type="protein sequence ID" value="BBO72791.1"/>
    <property type="molecule type" value="Genomic_DNA"/>
</dbReference>
<gene>
    <name evidence="7" type="ORF">DSCW_02080</name>
</gene>
<feature type="transmembrane region" description="Helical" evidence="6">
    <location>
        <begin position="55"/>
        <end position="76"/>
    </location>
</feature>
<comment type="subcellular location">
    <subcellularLocation>
        <location evidence="1">Cell membrane</location>
        <topology evidence="1">Multi-pass membrane protein</topology>
    </subcellularLocation>
</comment>
<evidence type="ECO:0000256" key="5">
    <source>
        <dbReference type="ARBA" id="ARBA00023136"/>
    </source>
</evidence>
<dbReference type="RefSeq" id="WP_155301967.1">
    <property type="nucleotide sequence ID" value="NZ_AP021875.1"/>
</dbReference>
<reference evidence="7 8" key="1">
    <citation type="submission" date="2019-11" db="EMBL/GenBank/DDBJ databases">
        <title>Comparative genomics of hydrocarbon-degrading Desulfosarcina strains.</title>
        <authorList>
            <person name="Watanabe M."/>
            <person name="Kojima H."/>
            <person name="Fukui M."/>
        </authorList>
    </citation>
    <scope>NUCLEOTIDE SEQUENCE [LARGE SCALE GENOMIC DNA]</scope>
    <source>
        <strain evidence="7 8">PP31</strain>
    </source>
</reference>
<protein>
    <recommendedName>
        <fullName evidence="9">Branched-chain amino acid ABC transporter permease</fullName>
    </recommendedName>
</protein>
<evidence type="ECO:0000256" key="6">
    <source>
        <dbReference type="SAM" id="Phobius"/>
    </source>
</evidence>
<dbReference type="Proteomes" id="UP000427769">
    <property type="component" value="Chromosome"/>
</dbReference>
<keyword evidence="2" id="KW-1003">Cell membrane</keyword>
<dbReference type="OrthoDB" id="9780757at2"/>
<evidence type="ECO:0000313" key="8">
    <source>
        <dbReference type="Proteomes" id="UP000427769"/>
    </source>
</evidence>
<dbReference type="AlphaFoldDB" id="A0A5K7Z033"/>
<keyword evidence="5 6" id="KW-0472">Membrane</keyword>
<dbReference type="InterPro" id="IPR043428">
    <property type="entry name" value="LivM-like"/>
</dbReference>
<evidence type="ECO:0000256" key="2">
    <source>
        <dbReference type="ARBA" id="ARBA00022475"/>
    </source>
</evidence>
<accession>A0A5K7Z033</accession>
<keyword evidence="8" id="KW-1185">Reference proteome</keyword>
<dbReference type="InterPro" id="IPR001851">
    <property type="entry name" value="ABC_transp_permease"/>
</dbReference>
<dbReference type="KEGG" id="dwd:DSCW_02080"/>
<sequence>MEETLAPQQNGLKYRLGLFFKPVPLLAYLIGFLACALWELLVGDGLTSILGLPKMPVLFGLLTIFKVLAGVVNLAIKGEAFNWATLVHIPTALIYLFVIYLIPLAVVARATAKPANVLARFLHGFPLIVTALVQLGLMYAVLHIWAGVSDYRLITLKLTLIAVLFTLSLNIINGYMGEFSCSHPGFMAVGAYMSSLFTVGLFTSDKVLGEAVFTFSAAYLSFPLALVFGGAMASLAALIVAIPSFKTRGDYLAIISLAFLFIVKSFFENVQALGGSRGIAGQPDWATLPVIFITVAFGVWTINNFVTSTMGKALNAVRDDETAAEAMTVNTRKTKMSAFLFGAFWAGVAGGLLAHVLRYINPAMFSVQKLAEVLAMVYFGGLNSVYGSIVGAVSISLLGEALRPLEILKWIVIPLLLILVMIYRPTGLIAFKEFDVRQVFGPKEVD</sequence>
<feature type="transmembrane region" description="Helical" evidence="6">
    <location>
        <begin position="222"/>
        <end position="242"/>
    </location>
</feature>
<feature type="transmembrane region" description="Helical" evidence="6">
    <location>
        <begin position="25"/>
        <end position="43"/>
    </location>
</feature>
<evidence type="ECO:0000313" key="7">
    <source>
        <dbReference type="EMBL" id="BBO72791.1"/>
    </source>
</evidence>
<feature type="transmembrane region" description="Helical" evidence="6">
    <location>
        <begin position="184"/>
        <end position="202"/>
    </location>
</feature>
<feature type="transmembrane region" description="Helical" evidence="6">
    <location>
        <begin position="377"/>
        <end position="398"/>
    </location>
</feature>
<feature type="transmembrane region" description="Helical" evidence="6">
    <location>
        <begin position="287"/>
        <end position="306"/>
    </location>
</feature>
<dbReference type="GO" id="GO:0015658">
    <property type="term" value="F:branched-chain amino acid transmembrane transporter activity"/>
    <property type="evidence" value="ECO:0007669"/>
    <property type="project" value="InterPro"/>
</dbReference>
<dbReference type="Pfam" id="PF02653">
    <property type="entry name" value="BPD_transp_2"/>
    <property type="match status" value="1"/>
</dbReference>
<evidence type="ECO:0000256" key="1">
    <source>
        <dbReference type="ARBA" id="ARBA00004651"/>
    </source>
</evidence>
<feature type="transmembrane region" description="Helical" evidence="6">
    <location>
        <begin position="151"/>
        <end position="172"/>
    </location>
</feature>
<feature type="transmembrane region" description="Helical" evidence="6">
    <location>
        <begin position="410"/>
        <end position="431"/>
    </location>
</feature>
<feature type="transmembrane region" description="Helical" evidence="6">
    <location>
        <begin position="337"/>
        <end position="357"/>
    </location>
</feature>
<evidence type="ECO:0000256" key="3">
    <source>
        <dbReference type="ARBA" id="ARBA00022692"/>
    </source>
</evidence>
<evidence type="ECO:0008006" key="9">
    <source>
        <dbReference type="Google" id="ProtNLM"/>
    </source>
</evidence>
<evidence type="ECO:0000256" key="4">
    <source>
        <dbReference type="ARBA" id="ARBA00022989"/>
    </source>
</evidence>
<name>A0A5K7Z033_9BACT</name>
<dbReference type="PANTHER" id="PTHR30482">
    <property type="entry name" value="HIGH-AFFINITY BRANCHED-CHAIN AMINO ACID TRANSPORT SYSTEM PERMEASE"/>
    <property type="match status" value="1"/>
</dbReference>